<dbReference type="EMBL" id="CAJSTJ010000111">
    <property type="protein sequence ID" value="CAG7556870.1"/>
    <property type="molecule type" value="Genomic_DNA"/>
</dbReference>
<name>A0A8J2IKB0_FUSEQ</name>
<feature type="compositionally biased region" description="Polar residues" evidence="1">
    <location>
        <begin position="87"/>
        <end position="104"/>
    </location>
</feature>
<evidence type="ECO:0000313" key="3">
    <source>
        <dbReference type="Proteomes" id="UP000693738"/>
    </source>
</evidence>
<proteinExistence type="predicted"/>
<feature type="region of interest" description="Disordered" evidence="1">
    <location>
        <begin position="478"/>
        <end position="510"/>
    </location>
</feature>
<dbReference type="Proteomes" id="UP000693738">
    <property type="component" value="Unassembled WGS sequence"/>
</dbReference>
<evidence type="ECO:0000313" key="2">
    <source>
        <dbReference type="EMBL" id="CAG7556870.1"/>
    </source>
</evidence>
<comment type="caution">
    <text evidence="2">The sequence shown here is derived from an EMBL/GenBank/DDBJ whole genome shotgun (WGS) entry which is preliminary data.</text>
</comment>
<protein>
    <submittedName>
        <fullName evidence="2">Uncharacterized protein</fullName>
    </submittedName>
</protein>
<sequence>MVAISSNLASNNLPPLTSIRAPHSISDNSGRRGRVIFRPRRHVRAVHRTSTSQRRIQRPLSSPVHTLSSSSSNGSSDTIEPRKATKETTTNGPGAQNHSLLNRDTQPRPGMSTSSGYTSQPNSGTPKDKHRPVSPLHISEMNGLAPPRRVSSSTHQDRTKRTELHEYAMPSQVLDADVFGGTSTTENSSNVNNELVEAISRNIAQQLQLLSIKDESPSVKYNHKKKAPPTSDSLDNESRTPSQKEALDRFTQELCQYAEQSGAKGKLPIFTPTPPQSGASLRTITALLPFRSEFKAAGLAITSKDQATHPSPRGKPRATETTASKPSPKQPRLAQVDSATRCPSSSIEIPFPAVEDMDEWRSIAPQDAGPSSNIHRPRAESGTRTRVSRATKPDQDQNQSPRARSTRPSKSLSHAVPVYNSSRRGHSLSADVVVPQRTESAQKPEKSLPDLPQLESSTASIEEDCDLSVEADALPLTTSAEEEDCELSAEADASPLTPKTGSNNKGKGKVSHMEVKKGQGSSISPNHVTVCSRGFSGRKIARPNVPKRTSSIRSLREKSQDDDQVAILDRDVLRGLHIAASAACNEQIDAFIREKTGLHIRQFLSDLTPFESLGNNPSRDAKERRAKRRRAEIREVKRKVRRSRQMRKRTMS</sequence>
<evidence type="ECO:0000256" key="1">
    <source>
        <dbReference type="SAM" id="MobiDB-lite"/>
    </source>
</evidence>
<feature type="compositionally biased region" description="Polar residues" evidence="1">
    <location>
        <begin position="396"/>
        <end position="412"/>
    </location>
</feature>
<gene>
    <name evidence="2" type="ORF">FEQUK3_LOCUS2530</name>
</gene>
<feature type="compositionally biased region" description="Low complexity" evidence="1">
    <location>
        <begin position="61"/>
        <end position="76"/>
    </location>
</feature>
<feature type="region of interest" description="Disordered" evidence="1">
    <location>
        <begin position="218"/>
        <end position="243"/>
    </location>
</feature>
<dbReference type="AlphaFoldDB" id="A0A8J2IKB0"/>
<feature type="region of interest" description="Disordered" evidence="1">
    <location>
        <begin position="1"/>
        <end position="163"/>
    </location>
</feature>
<reference evidence="2" key="1">
    <citation type="submission" date="2021-05" db="EMBL/GenBank/DDBJ databases">
        <authorList>
            <person name="Khan N."/>
        </authorList>
    </citation>
    <scope>NUCLEOTIDE SEQUENCE</scope>
</reference>
<feature type="region of interest" description="Disordered" evidence="1">
    <location>
        <begin position="302"/>
        <end position="465"/>
    </location>
</feature>
<feature type="compositionally biased region" description="Polar residues" evidence="1">
    <location>
        <begin position="337"/>
        <end position="347"/>
    </location>
</feature>
<feature type="compositionally biased region" description="Basic residues" evidence="1">
    <location>
        <begin position="31"/>
        <end position="47"/>
    </location>
</feature>
<organism evidence="2 3">
    <name type="scientific">Fusarium equiseti</name>
    <name type="common">Fusarium scirpi</name>
    <dbReference type="NCBI Taxonomy" id="61235"/>
    <lineage>
        <taxon>Eukaryota</taxon>
        <taxon>Fungi</taxon>
        <taxon>Dikarya</taxon>
        <taxon>Ascomycota</taxon>
        <taxon>Pezizomycotina</taxon>
        <taxon>Sordariomycetes</taxon>
        <taxon>Hypocreomycetidae</taxon>
        <taxon>Hypocreales</taxon>
        <taxon>Nectriaceae</taxon>
        <taxon>Fusarium</taxon>
        <taxon>Fusarium incarnatum-equiseti species complex</taxon>
    </lineage>
</organism>
<feature type="compositionally biased region" description="Polar residues" evidence="1">
    <location>
        <begin position="1"/>
        <end position="15"/>
    </location>
</feature>
<feature type="compositionally biased region" description="Acidic residues" evidence="1">
    <location>
        <begin position="480"/>
        <end position="489"/>
    </location>
</feature>
<feature type="compositionally biased region" description="Polar residues" evidence="1">
    <location>
        <begin position="111"/>
        <end position="125"/>
    </location>
</feature>
<accession>A0A8J2IKB0</accession>